<dbReference type="RefSeq" id="WP_088572148.1">
    <property type="nucleotide sequence ID" value="NZ_FYEK01000066.1"/>
</dbReference>
<dbReference type="EMBL" id="FYEK01000066">
    <property type="protein sequence ID" value="SNB73087.1"/>
    <property type="molecule type" value="Genomic_DNA"/>
</dbReference>
<keyword evidence="7" id="KW-1185">Reference proteome</keyword>
<feature type="transmembrane region" description="Helical" evidence="5">
    <location>
        <begin position="45"/>
        <end position="63"/>
    </location>
</feature>
<evidence type="ECO:0000313" key="6">
    <source>
        <dbReference type="EMBL" id="SNB73087.1"/>
    </source>
</evidence>
<evidence type="ECO:0000256" key="2">
    <source>
        <dbReference type="ARBA" id="ARBA00022692"/>
    </source>
</evidence>
<evidence type="ECO:0000313" key="7">
    <source>
        <dbReference type="Proteomes" id="UP000197025"/>
    </source>
</evidence>
<reference evidence="7" key="1">
    <citation type="submission" date="2017-06" db="EMBL/GenBank/DDBJ databases">
        <authorList>
            <person name="Varghese N."/>
            <person name="Submissions S."/>
        </authorList>
    </citation>
    <scope>NUCLEOTIDE SEQUENCE [LARGE SCALE GENOMIC DNA]</scope>
    <source>
        <strain evidence="7">JAD2</strain>
    </source>
</reference>
<evidence type="ECO:0000256" key="3">
    <source>
        <dbReference type="ARBA" id="ARBA00022989"/>
    </source>
</evidence>
<dbReference type="AlphaFoldDB" id="A0A212RKR3"/>
<keyword evidence="2 5" id="KW-0812">Transmembrane</keyword>
<feature type="transmembrane region" description="Helical" evidence="5">
    <location>
        <begin position="6"/>
        <end position="25"/>
    </location>
</feature>
<feature type="transmembrane region" description="Helical" evidence="5">
    <location>
        <begin position="107"/>
        <end position="125"/>
    </location>
</feature>
<comment type="subcellular location">
    <subcellularLocation>
        <location evidence="1">Membrane</location>
        <topology evidence="1">Multi-pass membrane protein</topology>
    </subcellularLocation>
</comment>
<dbReference type="OrthoDB" id="9792760at2"/>
<accession>A0A212RKR3</accession>
<evidence type="ECO:0000256" key="1">
    <source>
        <dbReference type="ARBA" id="ARBA00004141"/>
    </source>
</evidence>
<dbReference type="InParanoid" id="A0A212RKR3"/>
<dbReference type="InterPro" id="IPR032808">
    <property type="entry name" value="DoxX"/>
</dbReference>
<dbReference type="GO" id="GO:0016020">
    <property type="term" value="C:membrane"/>
    <property type="evidence" value="ECO:0007669"/>
    <property type="project" value="UniProtKB-SubCell"/>
</dbReference>
<evidence type="ECO:0000256" key="5">
    <source>
        <dbReference type="SAM" id="Phobius"/>
    </source>
</evidence>
<organism evidence="6 7">
    <name type="scientific">Thermoflexus hugenholtzii JAD2</name>
    <dbReference type="NCBI Taxonomy" id="877466"/>
    <lineage>
        <taxon>Bacteria</taxon>
        <taxon>Bacillati</taxon>
        <taxon>Chloroflexota</taxon>
        <taxon>Thermoflexia</taxon>
        <taxon>Thermoflexales</taxon>
        <taxon>Thermoflexaceae</taxon>
        <taxon>Thermoflexus</taxon>
    </lineage>
</organism>
<sequence length="134" mass="15137">MEILFLIGRIIVGLFYLFNAANHLIMGTEQMTQYAAYKGVPAPRLAVIVSGILLLISGLSFLLGVYPGIGVLSAVLFFLPVTFKMHNFWAVQDQQQRIIEMVNFNKNMALMGAALMFLLIERWPFSLIPNLWPF</sequence>
<gene>
    <name evidence="6" type="ORF">SAMN02746019_00017120</name>
</gene>
<proteinExistence type="predicted"/>
<dbReference type="Proteomes" id="UP000197025">
    <property type="component" value="Unassembled WGS sequence"/>
</dbReference>
<name>A0A212RKR3_9CHLR</name>
<evidence type="ECO:0000256" key="4">
    <source>
        <dbReference type="ARBA" id="ARBA00023136"/>
    </source>
</evidence>
<keyword evidence="4 5" id="KW-0472">Membrane</keyword>
<keyword evidence="3 5" id="KW-1133">Transmembrane helix</keyword>
<protein>
    <submittedName>
        <fullName evidence="6">Uncharacterized membrane protein YphA, DoxX/SURF4 family</fullName>
    </submittedName>
</protein>
<dbReference type="Pfam" id="PF07681">
    <property type="entry name" value="DoxX"/>
    <property type="match status" value="1"/>
</dbReference>